<dbReference type="Gene3D" id="3.30.450.40">
    <property type="match status" value="1"/>
</dbReference>
<dbReference type="InterPro" id="IPR007435">
    <property type="entry name" value="DUF484"/>
</dbReference>
<name>A0ABS1CPE8_9GAMM</name>
<dbReference type="PANTHER" id="PTHR38765:SF1">
    <property type="entry name" value="DUF484 DOMAIN-CONTAINING PROTEIN"/>
    <property type="match status" value="1"/>
</dbReference>
<gene>
    <name evidence="2" type="ORF">CKO31_24315</name>
</gene>
<accession>A0ABS1CPE8</accession>
<reference evidence="2 3" key="1">
    <citation type="journal article" date="2020" name="Microorganisms">
        <title>Osmotic Adaptation and Compatible Solute Biosynthesis of Phototrophic Bacteria as Revealed from Genome Analyses.</title>
        <authorList>
            <person name="Imhoff J.F."/>
            <person name="Rahn T."/>
            <person name="Kunzel S."/>
            <person name="Keller A."/>
            <person name="Neulinger S.C."/>
        </authorList>
    </citation>
    <scope>NUCLEOTIDE SEQUENCE [LARGE SCALE GENOMIC DNA]</scope>
    <source>
        <strain evidence="2 3">DSM 6210</strain>
    </source>
</reference>
<evidence type="ECO:0000313" key="3">
    <source>
        <dbReference type="Proteomes" id="UP000748752"/>
    </source>
</evidence>
<evidence type="ECO:0000256" key="1">
    <source>
        <dbReference type="SAM" id="MobiDB-lite"/>
    </source>
</evidence>
<dbReference type="PANTHER" id="PTHR38765">
    <property type="entry name" value="DUF484 DOMAIN-CONTAINING PROTEIN"/>
    <property type="match status" value="1"/>
</dbReference>
<proteinExistence type="predicted"/>
<protein>
    <recommendedName>
        <fullName evidence="4">DUF484 family protein</fullName>
    </recommendedName>
</protein>
<feature type="compositionally biased region" description="Low complexity" evidence="1">
    <location>
        <begin position="8"/>
        <end position="18"/>
    </location>
</feature>
<dbReference type="SUPFAM" id="SSF55781">
    <property type="entry name" value="GAF domain-like"/>
    <property type="match status" value="1"/>
</dbReference>
<dbReference type="Proteomes" id="UP000748752">
    <property type="component" value="Unassembled WGS sequence"/>
</dbReference>
<evidence type="ECO:0008006" key="4">
    <source>
        <dbReference type="Google" id="ProtNLM"/>
    </source>
</evidence>
<keyword evidence="3" id="KW-1185">Reference proteome</keyword>
<evidence type="ECO:0000313" key="2">
    <source>
        <dbReference type="EMBL" id="MBK1633802.1"/>
    </source>
</evidence>
<dbReference type="InterPro" id="IPR029016">
    <property type="entry name" value="GAF-like_dom_sf"/>
</dbReference>
<organism evidence="2 3">
    <name type="scientific">Thiohalocapsa halophila</name>
    <dbReference type="NCBI Taxonomy" id="69359"/>
    <lineage>
        <taxon>Bacteria</taxon>
        <taxon>Pseudomonadati</taxon>
        <taxon>Pseudomonadota</taxon>
        <taxon>Gammaproteobacteria</taxon>
        <taxon>Chromatiales</taxon>
        <taxon>Chromatiaceae</taxon>
        <taxon>Thiohalocapsa</taxon>
    </lineage>
</organism>
<comment type="caution">
    <text evidence="2">The sequence shown here is derived from an EMBL/GenBank/DDBJ whole genome shotgun (WGS) entry which is preliminary data.</text>
</comment>
<feature type="region of interest" description="Disordered" evidence="1">
    <location>
        <begin position="1"/>
        <end position="33"/>
    </location>
</feature>
<dbReference type="Pfam" id="PF04340">
    <property type="entry name" value="DUF484"/>
    <property type="match status" value="1"/>
</dbReference>
<dbReference type="EMBL" id="NRRV01000121">
    <property type="protein sequence ID" value="MBK1633802.1"/>
    <property type="molecule type" value="Genomic_DNA"/>
</dbReference>
<sequence>MSSRPKAGDSASGDPSSAEPLSGNAPIAASEPDAEAQSRAIADYLLQHPDFLLRHPQVLAKLHVPHGAGGAVSLIEHQVAVLREQLANERGRLNHLMARAHEYDQLAARLHELTVQLITVPDLERACAALEAALREQFNAEAVAIRLFPVDPEQRADDPVVQAFVEFVDRDRCLCGPLSPKQAEPLFGADAEAIQSAALVPMRGTEQTGVLAIGSADPKRFTRDMGTELLERLGAIAGAKLTDLAHREG</sequence>